<dbReference type="Proteomes" id="UP000032303">
    <property type="component" value="Chromosome 2"/>
</dbReference>
<dbReference type="Pfam" id="PF01925">
    <property type="entry name" value="TauE"/>
    <property type="match status" value="1"/>
</dbReference>
<keyword evidence="4 8" id="KW-1003">Cell membrane</keyword>
<dbReference type="GO" id="GO:0005886">
    <property type="term" value="C:plasma membrane"/>
    <property type="evidence" value="ECO:0007669"/>
    <property type="project" value="UniProtKB-SubCell"/>
</dbReference>
<keyword evidence="10" id="KW-1185">Reference proteome</keyword>
<feature type="transmembrane region" description="Helical" evidence="8">
    <location>
        <begin position="42"/>
        <end position="60"/>
    </location>
</feature>
<dbReference type="PATRIC" id="fig|658445.3.peg.4732"/>
<dbReference type="PANTHER" id="PTHR30269:SF37">
    <property type="entry name" value="MEMBRANE TRANSPORTER PROTEIN"/>
    <property type="match status" value="1"/>
</dbReference>
<dbReference type="OrthoDB" id="5472127at2"/>
<dbReference type="AlphaFoldDB" id="A0A0C5WWF4"/>
<keyword evidence="7 8" id="KW-0472">Membrane</keyword>
<proteinExistence type="inferred from homology"/>
<evidence type="ECO:0000256" key="4">
    <source>
        <dbReference type="ARBA" id="ARBA00022475"/>
    </source>
</evidence>
<feature type="transmembrane region" description="Helical" evidence="8">
    <location>
        <begin position="219"/>
        <end position="237"/>
    </location>
</feature>
<keyword evidence="6 8" id="KW-1133">Transmembrane helix</keyword>
<evidence type="ECO:0000313" key="9">
    <source>
        <dbReference type="EMBL" id="AJR09354.1"/>
    </source>
</evidence>
<dbReference type="EMBL" id="CP005974">
    <property type="protein sequence ID" value="AJR09354.1"/>
    <property type="molecule type" value="Genomic_DNA"/>
</dbReference>
<accession>A0A0C5WWF4</accession>
<evidence type="ECO:0000313" key="10">
    <source>
        <dbReference type="Proteomes" id="UP000032303"/>
    </source>
</evidence>
<organism evidence="9 10">
    <name type="scientific">Photobacterium gaetbulicola Gung47</name>
    <dbReference type="NCBI Taxonomy" id="658445"/>
    <lineage>
        <taxon>Bacteria</taxon>
        <taxon>Pseudomonadati</taxon>
        <taxon>Pseudomonadota</taxon>
        <taxon>Gammaproteobacteria</taxon>
        <taxon>Vibrionales</taxon>
        <taxon>Vibrionaceae</taxon>
        <taxon>Photobacterium</taxon>
    </lineage>
</organism>
<feature type="transmembrane region" description="Helical" evidence="8">
    <location>
        <begin position="126"/>
        <end position="150"/>
    </location>
</feature>
<keyword evidence="5 8" id="KW-0812">Transmembrane</keyword>
<reference evidence="9 10" key="1">
    <citation type="submission" date="2013-05" db="EMBL/GenBank/DDBJ databases">
        <title>Complete genome sequence of the lipase-producing bacterium Photobacterium gaetbulicola Gung47.</title>
        <authorList>
            <person name="Kim Y.-O."/>
        </authorList>
    </citation>
    <scope>NUCLEOTIDE SEQUENCE [LARGE SCALE GENOMIC DNA]</scope>
    <source>
        <strain evidence="9 10">Gung47</strain>
    </source>
</reference>
<evidence type="ECO:0000256" key="5">
    <source>
        <dbReference type="ARBA" id="ARBA00022692"/>
    </source>
</evidence>
<sequence>MDTSTLVYCAMALAAGCFVQSTVGFGMAIVAAPIVYFFEPRFVPGTITLVGLVLALINMWQYRSQVSFRGLGAAFVGRVPGTIVAGGLLLYITAESLALVLGAGVLLAVVISLLKVRIRPTPKALFWAGFASGLMGTSTAIGGPPMALVLQHAEAGKLRANLAGYFTFSSILSLLALTATGHFSWWHFKYGMMIMPAPILASLFAYRIQHLIRAEWLRYALLVLCSVSGVIAIWQGMAPKFV</sequence>
<dbReference type="PANTHER" id="PTHR30269">
    <property type="entry name" value="TRANSMEMBRANE PROTEIN YFCA"/>
    <property type="match status" value="1"/>
</dbReference>
<evidence type="ECO:0000256" key="6">
    <source>
        <dbReference type="ARBA" id="ARBA00022989"/>
    </source>
</evidence>
<evidence type="ECO:0000256" key="3">
    <source>
        <dbReference type="ARBA" id="ARBA00022448"/>
    </source>
</evidence>
<evidence type="ECO:0000256" key="8">
    <source>
        <dbReference type="RuleBase" id="RU363041"/>
    </source>
</evidence>
<feature type="transmembrane region" description="Helical" evidence="8">
    <location>
        <begin position="162"/>
        <end position="184"/>
    </location>
</feature>
<comment type="subcellular location">
    <subcellularLocation>
        <location evidence="1 8">Cell membrane</location>
        <topology evidence="1 8">Multi-pass membrane protein</topology>
    </subcellularLocation>
</comment>
<dbReference type="HOGENOM" id="CLU_054750_2_0_6"/>
<dbReference type="KEGG" id="pgb:H744_2c2698"/>
<feature type="transmembrane region" description="Helical" evidence="8">
    <location>
        <begin position="7"/>
        <end position="36"/>
    </location>
</feature>
<feature type="transmembrane region" description="Helical" evidence="8">
    <location>
        <begin position="88"/>
        <end position="114"/>
    </location>
</feature>
<name>A0A0C5WWF4_9GAMM</name>
<evidence type="ECO:0000256" key="7">
    <source>
        <dbReference type="ARBA" id="ARBA00023136"/>
    </source>
</evidence>
<dbReference type="InterPro" id="IPR052017">
    <property type="entry name" value="TSUP"/>
</dbReference>
<dbReference type="InterPro" id="IPR002781">
    <property type="entry name" value="TM_pro_TauE-like"/>
</dbReference>
<gene>
    <name evidence="9" type="ORF">H744_2c2698</name>
</gene>
<evidence type="ECO:0000256" key="2">
    <source>
        <dbReference type="ARBA" id="ARBA00009142"/>
    </source>
</evidence>
<dbReference type="STRING" id="658445.H744_2c2698"/>
<protein>
    <recommendedName>
        <fullName evidence="8">Probable membrane transporter protein</fullName>
    </recommendedName>
</protein>
<keyword evidence="3" id="KW-0813">Transport</keyword>
<comment type="similarity">
    <text evidence="2 8">Belongs to the 4-toluene sulfonate uptake permease (TSUP) (TC 2.A.102) family.</text>
</comment>
<evidence type="ECO:0000256" key="1">
    <source>
        <dbReference type="ARBA" id="ARBA00004651"/>
    </source>
</evidence>